<accession>A0ABX7C1H7</accession>
<evidence type="ECO:0000313" key="2">
    <source>
        <dbReference type="Proteomes" id="UP000595460"/>
    </source>
</evidence>
<dbReference type="RefSeq" id="WP_201662124.1">
    <property type="nucleotide sequence ID" value="NZ_CP068047.1"/>
</dbReference>
<reference evidence="1 2" key="1">
    <citation type="submission" date="2021-01" db="EMBL/GenBank/DDBJ databases">
        <title>Genome seq and assembly of Devosia sp. G19.</title>
        <authorList>
            <person name="Chhetri G."/>
        </authorList>
    </citation>
    <scope>NUCLEOTIDE SEQUENCE [LARGE SCALE GENOMIC DNA]</scope>
    <source>
        <strain evidence="1 2">G19</strain>
    </source>
</reference>
<gene>
    <name evidence="1" type="ORF">JI749_08295</name>
</gene>
<keyword evidence="2" id="KW-1185">Reference proteome</keyword>
<evidence type="ECO:0000313" key="1">
    <source>
        <dbReference type="EMBL" id="QQR37592.1"/>
    </source>
</evidence>
<organism evidence="1 2">
    <name type="scientific">Devosia oryziradicis</name>
    <dbReference type="NCBI Taxonomy" id="2801335"/>
    <lineage>
        <taxon>Bacteria</taxon>
        <taxon>Pseudomonadati</taxon>
        <taxon>Pseudomonadota</taxon>
        <taxon>Alphaproteobacteria</taxon>
        <taxon>Hyphomicrobiales</taxon>
        <taxon>Devosiaceae</taxon>
        <taxon>Devosia</taxon>
    </lineage>
</organism>
<proteinExistence type="predicted"/>
<dbReference type="Proteomes" id="UP000595460">
    <property type="component" value="Chromosome"/>
</dbReference>
<protein>
    <submittedName>
        <fullName evidence="1">Uncharacterized protein</fullName>
    </submittedName>
</protein>
<name>A0ABX7C1H7_9HYPH</name>
<dbReference type="EMBL" id="CP068047">
    <property type="protein sequence ID" value="QQR37592.1"/>
    <property type="molecule type" value="Genomic_DNA"/>
</dbReference>
<sequence length="175" mass="20215">MAVGVEKLEELLERGLFSTMRASNIDLGTGPLCSEFHAILRKFLNSIARQYQPEIDRLLQQAVTRHTETDLISWVVAEMRNLQSIAFQNFYHRICHHENLNAGQHRVDCVIAHSHAYALSQVFQEAVAQWKEGHAVPPSSPKYVRRWHSRDWAPWLIDLFFPHDDDPPTGRHRAA</sequence>